<accession>A0A9P8W4Y2</accession>
<feature type="compositionally biased region" description="Low complexity" evidence="1">
    <location>
        <begin position="38"/>
        <end position="52"/>
    </location>
</feature>
<protein>
    <submittedName>
        <fullName evidence="2">Uncharacterized protein</fullName>
    </submittedName>
</protein>
<gene>
    <name evidence="2" type="ORF">B0T10DRAFT_573908</name>
</gene>
<sequence>MPGLRYSFHQHQLGCGARLTTLFGSATATRDVVGRDGGSSSDGASRRVSGSAYTDTFSPLPRWTLCQPKSLGLAPISHHGLEPEPPTKRNSPSLDLAPLIGRSQTRLGPPIAHVRFRSREQTLMRKTHVKPARLHLSRDGPVFPGCHGPWFFGQAANAITDLLASQSPTPTLCSMGLVSQHLGVRSRETGQAILSPSTHISILPRPCFART</sequence>
<evidence type="ECO:0000313" key="2">
    <source>
        <dbReference type="EMBL" id="KAH6887937.1"/>
    </source>
</evidence>
<dbReference type="EMBL" id="JAGPYM010000013">
    <property type="protein sequence ID" value="KAH6887937.1"/>
    <property type="molecule type" value="Genomic_DNA"/>
</dbReference>
<dbReference type="AlphaFoldDB" id="A0A9P8W4Y2"/>
<proteinExistence type="predicted"/>
<feature type="region of interest" description="Disordered" evidence="1">
    <location>
        <begin position="31"/>
        <end position="52"/>
    </location>
</feature>
<comment type="caution">
    <text evidence="2">The sequence shown here is derived from an EMBL/GenBank/DDBJ whole genome shotgun (WGS) entry which is preliminary data.</text>
</comment>
<dbReference type="Proteomes" id="UP000777438">
    <property type="component" value="Unassembled WGS sequence"/>
</dbReference>
<evidence type="ECO:0000256" key="1">
    <source>
        <dbReference type="SAM" id="MobiDB-lite"/>
    </source>
</evidence>
<reference evidence="2 3" key="1">
    <citation type="journal article" date="2021" name="Nat. Commun.">
        <title>Genetic determinants of endophytism in the Arabidopsis root mycobiome.</title>
        <authorList>
            <person name="Mesny F."/>
            <person name="Miyauchi S."/>
            <person name="Thiergart T."/>
            <person name="Pickel B."/>
            <person name="Atanasova L."/>
            <person name="Karlsson M."/>
            <person name="Huettel B."/>
            <person name="Barry K.W."/>
            <person name="Haridas S."/>
            <person name="Chen C."/>
            <person name="Bauer D."/>
            <person name="Andreopoulos W."/>
            <person name="Pangilinan J."/>
            <person name="LaButti K."/>
            <person name="Riley R."/>
            <person name="Lipzen A."/>
            <person name="Clum A."/>
            <person name="Drula E."/>
            <person name="Henrissat B."/>
            <person name="Kohler A."/>
            <person name="Grigoriev I.V."/>
            <person name="Martin F.M."/>
            <person name="Hacquard S."/>
        </authorList>
    </citation>
    <scope>NUCLEOTIDE SEQUENCE [LARGE SCALE GENOMIC DNA]</scope>
    <source>
        <strain evidence="2 3">MPI-CAGE-CH-0241</strain>
    </source>
</reference>
<name>A0A9P8W4Y2_9HYPO</name>
<keyword evidence="3" id="KW-1185">Reference proteome</keyword>
<organism evidence="2 3">
    <name type="scientific">Thelonectria olida</name>
    <dbReference type="NCBI Taxonomy" id="1576542"/>
    <lineage>
        <taxon>Eukaryota</taxon>
        <taxon>Fungi</taxon>
        <taxon>Dikarya</taxon>
        <taxon>Ascomycota</taxon>
        <taxon>Pezizomycotina</taxon>
        <taxon>Sordariomycetes</taxon>
        <taxon>Hypocreomycetidae</taxon>
        <taxon>Hypocreales</taxon>
        <taxon>Nectriaceae</taxon>
        <taxon>Thelonectria</taxon>
    </lineage>
</organism>
<evidence type="ECO:0000313" key="3">
    <source>
        <dbReference type="Proteomes" id="UP000777438"/>
    </source>
</evidence>